<geneLocation type="plasmid" evidence="2 3">
    <name>p_1</name>
</geneLocation>
<accession>A0ABY5GA96</accession>
<keyword evidence="3" id="KW-1185">Reference proteome</keyword>
<sequence>MKSKILCLFMLVIHSTAFAAAHYEVFATVTEPESKLVFPTFKVSTDGQSGTSHVDGCTYKGKLTQQSENSVQLDAVMSCSDEETDYQMDMPIFVLSSEGQSASYELIEDKAVVWKYTVEIKLIP</sequence>
<dbReference type="Proteomes" id="UP001059120">
    <property type="component" value="Plasmid p_1"/>
</dbReference>
<dbReference type="RefSeq" id="WP_255232840.1">
    <property type="nucleotide sequence ID" value="NZ_CP090616.1"/>
</dbReference>
<keyword evidence="2" id="KW-0614">Plasmid</keyword>
<gene>
    <name evidence="2" type="ORF">LZI70_20125</name>
</gene>
<feature type="signal peptide" evidence="1">
    <location>
        <begin position="1"/>
        <end position="19"/>
    </location>
</feature>
<dbReference type="EMBL" id="CP090616">
    <property type="protein sequence ID" value="UTT87128.1"/>
    <property type="molecule type" value="Genomic_DNA"/>
</dbReference>
<evidence type="ECO:0000256" key="1">
    <source>
        <dbReference type="SAM" id="SignalP"/>
    </source>
</evidence>
<proteinExistence type="predicted"/>
<name>A0ABY5GA96_VIBPE</name>
<evidence type="ECO:0000313" key="2">
    <source>
        <dbReference type="EMBL" id="UTT87128.1"/>
    </source>
</evidence>
<keyword evidence="1" id="KW-0732">Signal</keyword>
<evidence type="ECO:0000313" key="3">
    <source>
        <dbReference type="Proteomes" id="UP001059120"/>
    </source>
</evidence>
<feature type="chain" id="PRO_5046721966" evidence="1">
    <location>
        <begin position="20"/>
        <end position="124"/>
    </location>
</feature>
<reference evidence="2" key="1">
    <citation type="submission" date="2022-01" db="EMBL/GenBank/DDBJ databases">
        <title>Alginate degradation mechanism of Vibrio pelagius WXL662.</title>
        <authorList>
            <person name="He X."/>
        </authorList>
    </citation>
    <scope>NUCLEOTIDE SEQUENCE</scope>
    <source>
        <strain evidence="2">WXL662</strain>
        <plasmid evidence="2">p_1</plasmid>
    </source>
</reference>
<organism evidence="2 3">
    <name type="scientific">Vibrio pelagius</name>
    <dbReference type="NCBI Taxonomy" id="28169"/>
    <lineage>
        <taxon>Bacteria</taxon>
        <taxon>Pseudomonadati</taxon>
        <taxon>Pseudomonadota</taxon>
        <taxon>Gammaproteobacteria</taxon>
        <taxon>Vibrionales</taxon>
        <taxon>Vibrionaceae</taxon>
        <taxon>Vibrio</taxon>
    </lineage>
</organism>
<protein>
    <submittedName>
        <fullName evidence="2">Uncharacterized protein</fullName>
    </submittedName>
</protein>